<evidence type="ECO:0000313" key="1">
    <source>
        <dbReference type="EnsemblPlants" id="Bo19175s010.1"/>
    </source>
</evidence>
<proteinExistence type="predicted"/>
<dbReference type="EnsemblPlants" id="Bo19175s010.1">
    <property type="protein sequence ID" value="Bo19175s010.1"/>
    <property type="gene ID" value="Bo19175s010"/>
</dbReference>
<dbReference type="AlphaFoldDB" id="A0A0D3A0N2"/>
<sequence length="98" mass="10671">MKVKGVYGKKPLFVLIDSGSTHNFMDTSVANQLGCKVSPQGLARVTVADGGQLRVAGRIEKFKWNFQNHSFQADFMVIALGNCDMVLGVQCLRTLGPI</sequence>
<organism evidence="1 2">
    <name type="scientific">Brassica oleracea var. oleracea</name>
    <dbReference type="NCBI Taxonomy" id="109376"/>
    <lineage>
        <taxon>Eukaryota</taxon>
        <taxon>Viridiplantae</taxon>
        <taxon>Streptophyta</taxon>
        <taxon>Embryophyta</taxon>
        <taxon>Tracheophyta</taxon>
        <taxon>Spermatophyta</taxon>
        <taxon>Magnoliopsida</taxon>
        <taxon>eudicotyledons</taxon>
        <taxon>Gunneridae</taxon>
        <taxon>Pentapetalae</taxon>
        <taxon>rosids</taxon>
        <taxon>malvids</taxon>
        <taxon>Brassicales</taxon>
        <taxon>Brassicaceae</taxon>
        <taxon>Brassiceae</taxon>
        <taxon>Brassica</taxon>
    </lineage>
</organism>
<dbReference type="InterPro" id="IPR021109">
    <property type="entry name" value="Peptidase_aspartic_dom_sf"/>
</dbReference>
<protein>
    <recommendedName>
        <fullName evidence="3">Aspartic peptidase DDI1-type domain-containing protein</fullName>
    </recommendedName>
</protein>
<dbReference type="Gene3D" id="2.40.70.10">
    <property type="entry name" value="Acid Proteases"/>
    <property type="match status" value="1"/>
</dbReference>
<reference evidence="1" key="2">
    <citation type="submission" date="2015-06" db="UniProtKB">
        <authorList>
            <consortium name="EnsemblPlants"/>
        </authorList>
    </citation>
    <scope>IDENTIFICATION</scope>
</reference>
<dbReference type="SUPFAM" id="SSF50630">
    <property type="entry name" value="Acid proteases"/>
    <property type="match status" value="1"/>
</dbReference>
<dbReference type="HOGENOM" id="CLU_2339624_0_0_1"/>
<keyword evidence="2" id="KW-1185">Reference proteome</keyword>
<dbReference type="Gramene" id="Bo19175s010.1">
    <property type="protein sequence ID" value="Bo19175s010.1"/>
    <property type="gene ID" value="Bo19175s010"/>
</dbReference>
<reference evidence="1" key="1">
    <citation type="journal article" date="2014" name="Genome Biol.">
        <title>Transcriptome and methylome profiling reveals relics of genome dominance in the mesopolyploid Brassica oleracea.</title>
        <authorList>
            <person name="Parkin I.A."/>
            <person name="Koh C."/>
            <person name="Tang H."/>
            <person name="Robinson S.J."/>
            <person name="Kagale S."/>
            <person name="Clarke W.E."/>
            <person name="Town C.D."/>
            <person name="Nixon J."/>
            <person name="Krishnakumar V."/>
            <person name="Bidwell S.L."/>
            <person name="Denoeud F."/>
            <person name="Belcram H."/>
            <person name="Links M.G."/>
            <person name="Just J."/>
            <person name="Clarke C."/>
            <person name="Bender T."/>
            <person name="Huebert T."/>
            <person name="Mason A.S."/>
            <person name="Pires J.C."/>
            <person name="Barker G."/>
            <person name="Moore J."/>
            <person name="Walley P.G."/>
            <person name="Manoli S."/>
            <person name="Batley J."/>
            <person name="Edwards D."/>
            <person name="Nelson M.N."/>
            <person name="Wang X."/>
            <person name="Paterson A.H."/>
            <person name="King G."/>
            <person name="Bancroft I."/>
            <person name="Chalhoub B."/>
            <person name="Sharpe A.G."/>
        </authorList>
    </citation>
    <scope>NUCLEOTIDE SEQUENCE [LARGE SCALE GENOMIC DNA]</scope>
    <source>
        <strain evidence="1">cv. TO1000</strain>
    </source>
</reference>
<dbReference type="Pfam" id="PF13650">
    <property type="entry name" value="Asp_protease_2"/>
    <property type="match status" value="1"/>
</dbReference>
<evidence type="ECO:0000313" key="2">
    <source>
        <dbReference type="Proteomes" id="UP000032141"/>
    </source>
</evidence>
<name>A0A0D3A0N2_BRAOL</name>
<dbReference type="CDD" id="cd00303">
    <property type="entry name" value="retropepsin_like"/>
    <property type="match status" value="1"/>
</dbReference>
<evidence type="ECO:0008006" key="3">
    <source>
        <dbReference type="Google" id="ProtNLM"/>
    </source>
</evidence>
<dbReference type="Proteomes" id="UP000032141">
    <property type="component" value="Unassembled WGS sequence"/>
</dbReference>
<accession>A0A0D3A0N2</accession>
<dbReference type="OMA" id="MEFTWAG"/>